<protein>
    <recommendedName>
        <fullName evidence="1">Oxidoreductase molybdopterin-binding domain-containing protein</fullName>
    </recommendedName>
</protein>
<dbReference type="PANTHER" id="PTHR19372:SF7">
    <property type="entry name" value="SULFITE OXIDASE, MITOCHONDRIAL"/>
    <property type="match status" value="1"/>
</dbReference>
<dbReference type="EMBL" id="BART01001526">
    <property type="protein sequence ID" value="GAG70421.1"/>
    <property type="molecule type" value="Genomic_DNA"/>
</dbReference>
<comment type="caution">
    <text evidence="2">The sequence shown here is derived from an EMBL/GenBank/DDBJ whole genome shotgun (WGS) entry which is preliminary data.</text>
</comment>
<dbReference type="Gene3D" id="3.90.420.10">
    <property type="entry name" value="Oxidoreductase, molybdopterin-binding domain"/>
    <property type="match status" value="1"/>
</dbReference>
<accession>X1BEI7</accession>
<evidence type="ECO:0000259" key="1">
    <source>
        <dbReference type="Pfam" id="PF00174"/>
    </source>
</evidence>
<proteinExistence type="predicted"/>
<feature type="non-terminal residue" evidence="2">
    <location>
        <position position="1"/>
    </location>
</feature>
<dbReference type="GO" id="GO:0006790">
    <property type="term" value="P:sulfur compound metabolic process"/>
    <property type="evidence" value="ECO:0007669"/>
    <property type="project" value="TreeGrafter"/>
</dbReference>
<dbReference type="CDD" id="cd00321">
    <property type="entry name" value="SO_family_Moco"/>
    <property type="match status" value="1"/>
</dbReference>
<organism evidence="2">
    <name type="scientific">marine sediment metagenome</name>
    <dbReference type="NCBI Taxonomy" id="412755"/>
    <lineage>
        <taxon>unclassified sequences</taxon>
        <taxon>metagenomes</taxon>
        <taxon>ecological metagenomes</taxon>
    </lineage>
</organism>
<dbReference type="SUPFAM" id="SSF56524">
    <property type="entry name" value="Oxidoreductase molybdopterin-binding domain"/>
    <property type="match status" value="2"/>
</dbReference>
<sequence>RIVKILEYLGLQPMGEAKNIIVYASDLYAADFTISEMLEGDVYIAWKKDGQYFNPSSDGILKIVADNGPTTKWIKNPVLFDFISDFDDQVPLADRLEADAINFISQQRFFTLSLGYIPDIDIDDWSLEITGLVEKSLELTYNDLLQMPQASVFATLETISNPQGGILIGNAIWTGVPFKYLLEQTGIKQGAIEVVFYCEDGYSTSITIGEAAKEGVMLAYRMNGQKLTDEHGFPLRMVVPEKYGMKWPKWINKIEQSFLFVSFIF</sequence>
<dbReference type="AlphaFoldDB" id="X1BEI7"/>
<dbReference type="InterPro" id="IPR036374">
    <property type="entry name" value="OxRdtase_Mopterin-bd_sf"/>
</dbReference>
<dbReference type="Pfam" id="PF00174">
    <property type="entry name" value="Oxidored_molyb"/>
    <property type="match status" value="1"/>
</dbReference>
<dbReference type="GO" id="GO:0008482">
    <property type="term" value="F:sulfite oxidase activity"/>
    <property type="evidence" value="ECO:0007669"/>
    <property type="project" value="TreeGrafter"/>
</dbReference>
<evidence type="ECO:0000313" key="2">
    <source>
        <dbReference type="EMBL" id="GAG70421.1"/>
    </source>
</evidence>
<dbReference type="InterPro" id="IPR000572">
    <property type="entry name" value="OxRdtase_Mopterin-bd_dom"/>
</dbReference>
<name>X1BEI7_9ZZZZ</name>
<dbReference type="GO" id="GO:0043546">
    <property type="term" value="F:molybdopterin cofactor binding"/>
    <property type="evidence" value="ECO:0007669"/>
    <property type="project" value="TreeGrafter"/>
</dbReference>
<dbReference type="GO" id="GO:0020037">
    <property type="term" value="F:heme binding"/>
    <property type="evidence" value="ECO:0007669"/>
    <property type="project" value="TreeGrafter"/>
</dbReference>
<feature type="domain" description="Oxidoreductase molybdopterin-binding" evidence="1">
    <location>
        <begin position="116"/>
        <end position="255"/>
    </location>
</feature>
<gene>
    <name evidence="2" type="ORF">S01H4_05309</name>
</gene>
<reference evidence="2" key="1">
    <citation type="journal article" date="2014" name="Front. Microbiol.">
        <title>High frequency of phylogenetically diverse reductive dehalogenase-homologous genes in deep subseafloor sedimentary metagenomes.</title>
        <authorList>
            <person name="Kawai M."/>
            <person name="Futagami T."/>
            <person name="Toyoda A."/>
            <person name="Takaki Y."/>
            <person name="Nishi S."/>
            <person name="Hori S."/>
            <person name="Arai W."/>
            <person name="Tsubouchi T."/>
            <person name="Morono Y."/>
            <person name="Uchiyama I."/>
            <person name="Ito T."/>
            <person name="Fujiyama A."/>
            <person name="Inagaki F."/>
            <person name="Takami H."/>
        </authorList>
    </citation>
    <scope>NUCLEOTIDE SEQUENCE</scope>
    <source>
        <strain evidence="2">Expedition CK06-06</strain>
    </source>
</reference>
<dbReference type="PANTHER" id="PTHR19372">
    <property type="entry name" value="SULFITE REDUCTASE"/>
    <property type="match status" value="1"/>
</dbReference>